<name>A0A402CE57_RHOWR</name>
<comment type="caution">
    <text evidence="1">The sequence shown here is derived from an EMBL/GenBank/DDBJ whole genome shotgun (WGS) entry which is preliminary data.</text>
</comment>
<dbReference type="Proteomes" id="UP000287519">
    <property type="component" value="Unassembled WGS sequence"/>
</dbReference>
<proteinExistence type="predicted"/>
<protein>
    <submittedName>
        <fullName evidence="1">Uncharacterized protein</fullName>
    </submittedName>
</protein>
<dbReference type="AlphaFoldDB" id="A0A402CE57"/>
<organism evidence="1 2">
    <name type="scientific">Rhodococcus wratislaviensis</name>
    <name type="common">Tsukamurella wratislaviensis</name>
    <dbReference type="NCBI Taxonomy" id="44752"/>
    <lineage>
        <taxon>Bacteria</taxon>
        <taxon>Bacillati</taxon>
        <taxon>Actinomycetota</taxon>
        <taxon>Actinomycetes</taxon>
        <taxon>Mycobacteriales</taxon>
        <taxon>Nocardiaceae</taxon>
        <taxon>Rhodococcus</taxon>
    </lineage>
</organism>
<accession>A0A402CE57</accession>
<gene>
    <name evidence="1" type="ORF">Rhow_005549</name>
</gene>
<evidence type="ECO:0000313" key="1">
    <source>
        <dbReference type="EMBL" id="GCE41890.1"/>
    </source>
</evidence>
<reference evidence="1 2" key="1">
    <citation type="submission" date="2018-11" db="EMBL/GenBank/DDBJ databases">
        <title>Microbial catabolism of amino acid.</title>
        <authorList>
            <person name="Hibi M."/>
            <person name="Ogawa J."/>
        </authorList>
    </citation>
    <scope>NUCLEOTIDE SEQUENCE [LARGE SCALE GENOMIC DNA]</scope>
    <source>
        <strain evidence="1 2">C31-06</strain>
    </source>
</reference>
<dbReference type="EMBL" id="BHYM01000047">
    <property type="protein sequence ID" value="GCE41890.1"/>
    <property type="molecule type" value="Genomic_DNA"/>
</dbReference>
<sequence length="44" mass="4692">MAGFDRRCHQNLRSCECDVAHSALVAISLTVLTSDTSGRSRIGG</sequence>
<keyword evidence="2" id="KW-1185">Reference proteome</keyword>
<evidence type="ECO:0000313" key="2">
    <source>
        <dbReference type="Proteomes" id="UP000287519"/>
    </source>
</evidence>